<dbReference type="GO" id="GO:0070403">
    <property type="term" value="F:NAD+ binding"/>
    <property type="evidence" value="ECO:0007669"/>
    <property type="project" value="InterPro"/>
</dbReference>
<protein>
    <recommendedName>
        <fullName evidence="1">protein acetyllysine N-acetyltransferase</fullName>
        <ecNumber evidence="1">2.3.1.286</ecNumber>
    </recommendedName>
</protein>
<evidence type="ECO:0000256" key="3">
    <source>
        <dbReference type="ARBA" id="ARBA00023027"/>
    </source>
</evidence>
<comment type="caution">
    <text evidence="4">Lacks conserved residue(s) required for the propagation of feature annotation.</text>
</comment>
<accession>A0A5C4NMG5</accession>
<keyword evidence="3" id="KW-0520">NAD</keyword>
<evidence type="ECO:0000259" key="5">
    <source>
        <dbReference type="PROSITE" id="PS50305"/>
    </source>
</evidence>
<dbReference type="RefSeq" id="WP_100427160.1">
    <property type="nucleotide sequence ID" value="NZ_VDGE01000009.1"/>
</dbReference>
<evidence type="ECO:0000256" key="4">
    <source>
        <dbReference type="PROSITE-ProRule" id="PRU00236"/>
    </source>
</evidence>
<dbReference type="AlphaFoldDB" id="A0A5C4NMG5"/>
<evidence type="ECO:0000256" key="2">
    <source>
        <dbReference type="ARBA" id="ARBA00022679"/>
    </source>
</evidence>
<dbReference type="PANTHER" id="PTHR11085:SF4">
    <property type="entry name" value="NAD-DEPENDENT PROTEIN DEACYLASE"/>
    <property type="match status" value="1"/>
</dbReference>
<dbReference type="PROSITE" id="PS50305">
    <property type="entry name" value="SIRTUIN"/>
    <property type="match status" value="1"/>
</dbReference>
<dbReference type="InterPro" id="IPR003000">
    <property type="entry name" value="Sirtuin"/>
</dbReference>
<dbReference type="PANTHER" id="PTHR11085">
    <property type="entry name" value="NAD-DEPENDENT PROTEIN DEACYLASE SIRTUIN-5, MITOCHONDRIAL-RELATED"/>
    <property type="match status" value="1"/>
</dbReference>
<comment type="caution">
    <text evidence="6">The sequence shown here is derived from an EMBL/GenBank/DDBJ whole genome shotgun (WGS) entry which is preliminary data.</text>
</comment>
<evidence type="ECO:0000313" key="6">
    <source>
        <dbReference type="EMBL" id="TNC75170.1"/>
    </source>
</evidence>
<proteinExistence type="predicted"/>
<dbReference type="InterPro" id="IPR026591">
    <property type="entry name" value="Sirtuin_cat_small_dom_sf"/>
</dbReference>
<organism evidence="6 7">
    <name type="scientific">Janthinobacterium lividum</name>
    <dbReference type="NCBI Taxonomy" id="29581"/>
    <lineage>
        <taxon>Bacteria</taxon>
        <taxon>Pseudomonadati</taxon>
        <taxon>Pseudomonadota</taxon>
        <taxon>Betaproteobacteria</taxon>
        <taxon>Burkholderiales</taxon>
        <taxon>Oxalobacteraceae</taxon>
        <taxon>Janthinobacterium</taxon>
    </lineage>
</organism>
<feature type="domain" description="Deacetylase sirtuin-type" evidence="5">
    <location>
        <begin position="1"/>
        <end position="232"/>
    </location>
</feature>
<dbReference type="Gene3D" id="3.40.50.1220">
    <property type="entry name" value="TPP-binding domain"/>
    <property type="match status" value="1"/>
</dbReference>
<dbReference type="SUPFAM" id="SSF52467">
    <property type="entry name" value="DHS-like NAD/FAD-binding domain"/>
    <property type="match status" value="1"/>
</dbReference>
<gene>
    <name evidence="6" type="ORF">FHI69_21140</name>
</gene>
<sequence>MKPEVQPNKIVVLSGSGISAESGLPTFRDSNGLWKTYSWEEVASPDGWNCRPEAVLEFYNERRLKASQASPNVGHQAIASLEAAYDVVVITQNVDELHERAGSRRVIHLHGELVYARGTSEARNRYRIDAAPILMGQVCEDGTQLRPDIVWFGETVQFLEEARYHIATASRVLVVGTSLSVFPAASLVKAARGRAMKVLVSLAIEKLPYGFTFLRGKASEILPTLAEKWLNEARKNTVW</sequence>
<evidence type="ECO:0000256" key="1">
    <source>
        <dbReference type="ARBA" id="ARBA00012928"/>
    </source>
</evidence>
<dbReference type="Gene3D" id="3.30.1600.10">
    <property type="entry name" value="SIR2/SIRT2 'Small Domain"/>
    <property type="match status" value="1"/>
</dbReference>
<dbReference type="EC" id="2.3.1.286" evidence="1"/>
<dbReference type="Proteomes" id="UP000305681">
    <property type="component" value="Unassembled WGS sequence"/>
</dbReference>
<dbReference type="InterPro" id="IPR050134">
    <property type="entry name" value="NAD-dep_sirtuin_deacylases"/>
</dbReference>
<dbReference type="Pfam" id="PF02146">
    <property type="entry name" value="SIR2"/>
    <property type="match status" value="1"/>
</dbReference>
<evidence type="ECO:0000313" key="7">
    <source>
        <dbReference type="Proteomes" id="UP000305681"/>
    </source>
</evidence>
<dbReference type="InterPro" id="IPR029035">
    <property type="entry name" value="DHS-like_NAD/FAD-binding_dom"/>
</dbReference>
<dbReference type="InterPro" id="IPR026590">
    <property type="entry name" value="Ssirtuin_cat_dom"/>
</dbReference>
<dbReference type="EMBL" id="VDGE01000009">
    <property type="protein sequence ID" value="TNC75170.1"/>
    <property type="molecule type" value="Genomic_DNA"/>
</dbReference>
<name>A0A5C4NMG5_9BURK</name>
<dbReference type="GO" id="GO:0017136">
    <property type="term" value="F:histone deacetylase activity, NAD-dependent"/>
    <property type="evidence" value="ECO:0007669"/>
    <property type="project" value="TreeGrafter"/>
</dbReference>
<reference evidence="6 7" key="1">
    <citation type="submission" date="2019-06" db="EMBL/GenBank/DDBJ databases">
        <title>Genome sequence of Janthinobacterium lividum UCD_MED1.</title>
        <authorList>
            <person name="De Leon M.E."/>
            <person name="Jospin G."/>
        </authorList>
    </citation>
    <scope>NUCLEOTIDE SEQUENCE [LARGE SCALE GENOMIC DNA]</scope>
    <source>
        <strain evidence="6 7">UCD_MED1</strain>
    </source>
</reference>
<keyword evidence="2" id="KW-0808">Transferase</keyword>